<evidence type="ECO:0000256" key="1">
    <source>
        <dbReference type="SAM" id="SignalP"/>
    </source>
</evidence>
<dbReference type="Proteomes" id="UP000245429">
    <property type="component" value="Chromosome"/>
</dbReference>
<gene>
    <name evidence="2" type="ORF">DI487_07910</name>
</gene>
<sequence length="202" mass="23444">MKKLSIVLLFIANFLFLTNCQNFSDKRESAQKEQAKKDSIFTSISKKWHFDFPSAKPEVNQAMTDWNQWVQFKQELQQKPKTSLLAFQMKVKNVSAKSDSLHLTVPDDFNNPQVRSRLITLDTKIKSLDTYIHLQSIPEKKVLTLISEINEEIKGVYTQMDEVVIKKAIPKEIGEEEMLRALDTTRNANFDKMQDAMQKTED</sequence>
<protein>
    <submittedName>
        <fullName evidence="2">Uncharacterized protein</fullName>
    </submittedName>
</protein>
<keyword evidence="1" id="KW-0732">Signal</keyword>
<keyword evidence="3" id="KW-1185">Reference proteome</keyword>
<name>A0A2U8QVH5_9FLAO</name>
<dbReference type="RefSeq" id="WP_109569162.1">
    <property type="nucleotide sequence ID" value="NZ_CP029463.1"/>
</dbReference>
<feature type="chain" id="PRO_5015874710" evidence="1">
    <location>
        <begin position="20"/>
        <end position="202"/>
    </location>
</feature>
<dbReference type="EMBL" id="CP029463">
    <property type="protein sequence ID" value="AWM13795.1"/>
    <property type="molecule type" value="Genomic_DNA"/>
</dbReference>
<proteinExistence type="predicted"/>
<dbReference type="OrthoDB" id="1443728at2"/>
<evidence type="ECO:0000313" key="3">
    <source>
        <dbReference type="Proteomes" id="UP000245429"/>
    </source>
</evidence>
<feature type="signal peptide" evidence="1">
    <location>
        <begin position="1"/>
        <end position="19"/>
    </location>
</feature>
<evidence type="ECO:0000313" key="2">
    <source>
        <dbReference type="EMBL" id="AWM13795.1"/>
    </source>
</evidence>
<reference evidence="2 3" key="1">
    <citation type="submission" date="2018-05" db="EMBL/GenBank/DDBJ databases">
        <title>Flavobacterium sp. MEBiC07310.</title>
        <authorList>
            <person name="Baek K."/>
        </authorList>
    </citation>
    <scope>NUCLEOTIDE SEQUENCE [LARGE SCALE GENOMIC DNA]</scope>
    <source>
        <strain evidence="2 3">MEBiC07310</strain>
    </source>
</reference>
<accession>A0A2U8QVH5</accession>
<organism evidence="2 3">
    <name type="scientific">Flavobacterium sediminis</name>
    <dbReference type="NCBI Taxonomy" id="2201181"/>
    <lineage>
        <taxon>Bacteria</taxon>
        <taxon>Pseudomonadati</taxon>
        <taxon>Bacteroidota</taxon>
        <taxon>Flavobacteriia</taxon>
        <taxon>Flavobacteriales</taxon>
        <taxon>Flavobacteriaceae</taxon>
        <taxon>Flavobacterium</taxon>
    </lineage>
</organism>
<dbReference type="KEGG" id="fse:DI487_07910"/>
<dbReference type="AlphaFoldDB" id="A0A2U8QVH5"/>